<reference evidence="1 2" key="1">
    <citation type="journal article" date="2023" name="Plants (Basel)">
        <title>Bridging the Gap: Combining Genomics and Transcriptomics Approaches to Understand Stylosanthes scabra, an Orphan Legume from the Brazilian Caatinga.</title>
        <authorList>
            <person name="Ferreira-Neto J.R.C."/>
            <person name="da Silva M.D."/>
            <person name="Binneck E."/>
            <person name="de Melo N.F."/>
            <person name="da Silva R.H."/>
            <person name="de Melo A.L.T.M."/>
            <person name="Pandolfi V."/>
            <person name="Bustamante F.O."/>
            <person name="Brasileiro-Vidal A.C."/>
            <person name="Benko-Iseppon A.M."/>
        </authorList>
    </citation>
    <scope>NUCLEOTIDE SEQUENCE [LARGE SCALE GENOMIC DNA]</scope>
    <source>
        <tissue evidence="1">Leaves</tissue>
    </source>
</reference>
<feature type="non-terminal residue" evidence="1">
    <location>
        <position position="69"/>
    </location>
</feature>
<proteinExistence type="predicted"/>
<evidence type="ECO:0000313" key="1">
    <source>
        <dbReference type="EMBL" id="MED6138613.1"/>
    </source>
</evidence>
<comment type="caution">
    <text evidence="1">The sequence shown here is derived from an EMBL/GenBank/DDBJ whole genome shotgun (WGS) entry which is preliminary data.</text>
</comment>
<accession>A0ABU6SRP1</accession>
<dbReference type="EMBL" id="JASCZI010061396">
    <property type="protein sequence ID" value="MED6138613.1"/>
    <property type="molecule type" value="Genomic_DNA"/>
</dbReference>
<keyword evidence="2" id="KW-1185">Reference proteome</keyword>
<dbReference type="Proteomes" id="UP001341840">
    <property type="component" value="Unassembled WGS sequence"/>
</dbReference>
<name>A0ABU6SRP1_9FABA</name>
<sequence length="69" mass="7914">MKHPINLLAVTQRPNKTTRKFIERFNTECNTVDGLVDRVGSLCLTNGLASDDIRKELTTKLVWSRKEIQ</sequence>
<gene>
    <name evidence="1" type="ORF">PIB30_075924</name>
</gene>
<organism evidence="1 2">
    <name type="scientific">Stylosanthes scabra</name>
    <dbReference type="NCBI Taxonomy" id="79078"/>
    <lineage>
        <taxon>Eukaryota</taxon>
        <taxon>Viridiplantae</taxon>
        <taxon>Streptophyta</taxon>
        <taxon>Embryophyta</taxon>
        <taxon>Tracheophyta</taxon>
        <taxon>Spermatophyta</taxon>
        <taxon>Magnoliopsida</taxon>
        <taxon>eudicotyledons</taxon>
        <taxon>Gunneridae</taxon>
        <taxon>Pentapetalae</taxon>
        <taxon>rosids</taxon>
        <taxon>fabids</taxon>
        <taxon>Fabales</taxon>
        <taxon>Fabaceae</taxon>
        <taxon>Papilionoideae</taxon>
        <taxon>50 kb inversion clade</taxon>
        <taxon>dalbergioids sensu lato</taxon>
        <taxon>Dalbergieae</taxon>
        <taxon>Pterocarpus clade</taxon>
        <taxon>Stylosanthes</taxon>
    </lineage>
</organism>
<evidence type="ECO:0000313" key="2">
    <source>
        <dbReference type="Proteomes" id="UP001341840"/>
    </source>
</evidence>
<protein>
    <submittedName>
        <fullName evidence="1">Uncharacterized protein</fullName>
    </submittedName>
</protein>